<evidence type="ECO:0000256" key="4">
    <source>
        <dbReference type="ARBA" id="ARBA00022989"/>
    </source>
</evidence>
<keyword evidence="5 8" id="KW-0472">Membrane</keyword>
<dbReference type="OrthoDB" id="8195814at2759"/>
<dbReference type="EMBL" id="NEVH01014836">
    <property type="protein sequence ID" value="PNF27524.1"/>
    <property type="molecule type" value="Genomic_DNA"/>
</dbReference>
<feature type="transmembrane region" description="Helical" evidence="8">
    <location>
        <begin position="177"/>
        <end position="193"/>
    </location>
</feature>
<keyword evidence="6" id="KW-0675">Receptor</keyword>
<dbReference type="Gene3D" id="3.40.190.10">
    <property type="entry name" value="Periplasmic binding protein-like II"/>
    <property type="match status" value="1"/>
</dbReference>
<comment type="caution">
    <text evidence="9">The sequence shown here is derived from an EMBL/GenBank/DDBJ whole genome shotgun (WGS) entry which is preliminary data.</text>
</comment>
<dbReference type="SUPFAM" id="SSF53850">
    <property type="entry name" value="Periplasmic binding protein-like II"/>
    <property type="match status" value="1"/>
</dbReference>
<keyword evidence="4 8" id="KW-1133">Transmembrane helix</keyword>
<name>A0A2J7QG00_9NEOP</name>
<dbReference type="AlphaFoldDB" id="A0A2J7QG00"/>
<keyword evidence="7" id="KW-0325">Glycoprotein</keyword>
<reference evidence="9 10" key="1">
    <citation type="submission" date="2017-12" db="EMBL/GenBank/DDBJ databases">
        <title>Hemimetabolous genomes reveal molecular basis of termite eusociality.</title>
        <authorList>
            <person name="Harrison M.C."/>
            <person name="Jongepier E."/>
            <person name="Robertson H.M."/>
            <person name="Arning N."/>
            <person name="Bitard-Feildel T."/>
            <person name="Chao H."/>
            <person name="Childers C.P."/>
            <person name="Dinh H."/>
            <person name="Doddapaneni H."/>
            <person name="Dugan S."/>
            <person name="Gowin J."/>
            <person name="Greiner C."/>
            <person name="Han Y."/>
            <person name="Hu H."/>
            <person name="Hughes D.S.T."/>
            <person name="Huylmans A.-K."/>
            <person name="Kemena C."/>
            <person name="Kremer L.P.M."/>
            <person name="Lee S.L."/>
            <person name="Lopez-Ezquerra A."/>
            <person name="Mallet L."/>
            <person name="Monroy-Kuhn J.M."/>
            <person name="Moser A."/>
            <person name="Murali S.C."/>
            <person name="Muzny D.M."/>
            <person name="Otani S."/>
            <person name="Piulachs M.-D."/>
            <person name="Poelchau M."/>
            <person name="Qu J."/>
            <person name="Schaub F."/>
            <person name="Wada-Katsumata A."/>
            <person name="Worley K.C."/>
            <person name="Xie Q."/>
            <person name="Ylla G."/>
            <person name="Poulsen M."/>
            <person name="Gibbs R.A."/>
            <person name="Schal C."/>
            <person name="Richards S."/>
            <person name="Belles X."/>
            <person name="Korb J."/>
            <person name="Bornberg-Bauer E."/>
        </authorList>
    </citation>
    <scope>NUCLEOTIDE SEQUENCE [LARGE SCALE GENOMIC DNA]</scope>
    <source>
        <tissue evidence="9">Whole body</tissue>
    </source>
</reference>
<evidence type="ECO:0000256" key="1">
    <source>
        <dbReference type="ARBA" id="ARBA00004651"/>
    </source>
</evidence>
<evidence type="ECO:0000256" key="5">
    <source>
        <dbReference type="ARBA" id="ARBA00023136"/>
    </source>
</evidence>
<dbReference type="PANTHER" id="PTHR42643:SF31">
    <property type="entry name" value="IONOTROPIC RECEPTOR 68B-RELATED"/>
    <property type="match status" value="1"/>
</dbReference>
<gene>
    <name evidence="9" type="ORF">B7P43_G02897</name>
</gene>
<evidence type="ECO:0008006" key="11">
    <source>
        <dbReference type="Google" id="ProtNLM"/>
    </source>
</evidence>
<evidence type="ECO:0000313" key="10">
    <source>
        <dbReference type="Proteomes" id="UP000235965"/>
    </source>
</evidence>
<dbReference type="InterPro" id="IPR052192">
    <property type="entry name" value="Insect_Ionotropic_Sensory_Rcpt"/>
</dbReference>
<evidence type="ECO:0000256" key="6">
    <source>
        <dbReference type="ARBA" id="ARBA00023170"/>
    </source>
</evidence>
<evidence type="ECO:0000256" key="7">
    <source>
        <dbReference type="ARBA" id="ARBA00023180"/>
    </source>
</evidence>
<keyword evidence="3 8" id="KW-0812">Transmembrane</keyword>
<dbReference type="GO" id="GO:0005886">
    <property type="term" value="C:plasma membrane"/>
    <property type="evidence" value="ECO:0007669"/>
    <property type="project" value="UniProtKB-SubCell"/>
</dbReference>
<dbReference type="PANTHER" id="PTHR42643">
    <property type="entry name" value="IONOTROPIC RECEPTOR 20A-RELATED"/>
    <property type="match status" value="1"/>
</dbReference>
<evidence type="ECO:0000256" key="3">
    <source>
        <dbReference type="ARBA" id="ARBA00022692"/>
    </source>
</evidence>
<evidence type="ECO:0000256" key="8">
    <source>
        <dbReference type="SAM" id="Phobius"/>
    </source>
</evidence>
<dbReference type="InParanoid" id="A0A2J7QG00"/>
<keyword evidence="2" id="KW-1003">Cell membrane</keyword>
<evidence type="ECO:0000256" key="2">
    <source>
        <dbReference type="ARBA" id="ARBA00022475"/>
    </source>
</evidence>
<proteinExistence type="predicted"/>
<feature type="transmembrane region" description="Helical" evidence="8">
    <location>
        <begin position="205"/>
        <end position="229"/>
    </location>
</feature>
<evidence type="ECO:0000313" key="9">
    <source>
        <dbReference type="EMBL" id="PNF27524.1"/>
    </source>
</evidence>
<accession>A0A2J7QG00</accession>
<sequence length="433" mass="50337">MCKYSRKFLYLDKLRGLNGYLLKVSMFDHQPKSILNVTEDGKVYNIGGEDGIFLFVLAKHMNVSPIVSTPRDMVDMSFRRPDGRVTGSTGDIVYNRADVSFNSRFLRYDYMNDIDFTYPHDKEGFCIIVPKARQVPEYLRLFLPFSSVLWIAYGATVMVTATFWYCTEFKLTGSASYTNALINTCAVFLKVPLRSLIFQKYGRIFFFTWMYSSMVLTSVYRGFLITFLVTPQFYKDINTLQDFDESGLRLVMFPGIKDSALLDTLNPLRVRLNKKTVITTQNFSTCLNNLMRYKDRGCAFNKLSAEWAVRQKEHFNNGVPQLHVMGECLSWYVEAYEVSRESPFLPYFNILISRAIESGLFKKWRDDVHYNAAQKQSWKFPASNQKVILQLSHFQAAFSSLAIGLFASILTFLWEIRISAFSRRHFEYRNQRV</sequence>
<organism evidence="9 10">
    <name type="scientific">Cryptotermes secundus</name>
    <dbReference type="NCBI Taxonomy" id="105785"/>
    <lineage>
        <taxon>Eukaryota</taxon>
        <taxon>Metazoa</taxon>
        <taxon>Ecdysozoa</taxon>
        <taxon>Arthropoda</taxon>
        <taxon>Hexapoda</taxon>
        <taxon>Insecta</taxon>
        <taxon>Pterygota</taxon>
        <taxon>Neoptera</taxon>
        <taxon>Polyneoptera</taxon>
        <taxon>Dictyoptera</taxon>
        <taxon>Blattodea</taxon>
        <taxon>Blattoidea</taxon>
        <taxon>Termitoidae</taxon>
        <taxon>Kalotermitidae</taxon>
        <taxon>Cryptotermitinae</taxon>
        <taxon>Cryptotermes</taxon>
    </lineage>
</organism>
<protein>
    <recommendedName>
        <fullName evidence="11">Ionotropic glutamate receptor C-terminal domain-containing protein</fullName>
    </recommendedName>
</protein>
<feature type="transmembrane region" description="Helical" evidence="8">
    <location>
        <begin position="394"/>
        <end position="414"/>
    </location>
</feature>
<comment type="subcellular location">
    <subcellularLocation>
        <location evidence="1">Cell membrane</location>
        <topology evidence="1">Multi-pass membrane protein</topology>
    </subcellularLocation>
</comment>
<dbReference type="Gene3D" id="1.10.287.70">
    <property type="match status" value="1"/>
</dbReference>
<feature type="transmembrane region" description="Helical" evidence="8">
    <location>
        <begin position="141"/>
        <end position="165"/>
    </location>
</feature>
<keyword evidence="10" id="KW-1185">Reference proteome</keyword>
<dbReference type="Proteomes" id="UP000235965">
    <property type="component" value="Unassembled WGS sequence"/>
</dbReference>